<accession>A0A2P2PD73</accession>
<protein>
    <submittedName>
        <fullName evidence="1">Uncharacterized protein</fullName>
    </submittedName>
</protein>
<dbReference type="AlphaFoldDB" id="A0A2P2PD73"/>
<name>A0A2P2PD73_RHIMU</name>
<reference evidence="1" key="1">
    <citation type="submission" date="2018-02" db="EMBL/GenBank/DDBJ databases">
        <title>Rhizophora mucronata_Transcriptome.</title>
        <authorList>
            <person name="Meera S.P."/>
            <person name="Sreeshan A."/>
            <person name="Augustine A."/>
        </authorList>
    </citation>
    <scope>NUCLEOTIDE SEQUENCE</scope>
    <source>
        <tissue evidence="1">Leaf</tissue>
    </source>
</reference>
<evidence type="ECO:0000313" key="1">
    <source>
        <dbReference type="EMBL" id="MBX52700.1"/>
    </source>
</evidence>
<organism evidence="1">
    <name type="scientific">Rhizophora mucronata</name>
    <name type="common">Asiatic mangrove</name>
    <dbReference type="NCBI Taxonomy" id="61149"/>
    <lineage>
        <taxon>Eukaryota</taxon>
        <taxon>Viridiplantae</taxon>
        <taxon>Streptophyta</taxon>
        <taxon>Embryophyta</taxon>
        <taxon>Tracheophyta</taxon>
        <taxon>Spermatophyta</taxon>
        <taxon>Magnoliopsida</taxon>
        <taxon>eudicotyledons</taxon>
        <taxon>Gunneridae</taxon>
        <taxon>Pentapetalae</taxon>
        <taxon>rosids</taxon>
        <taxon>fabids</taxon>
        <taxon>Malpighiales</taxon>
        <taxon>Rhizophoraceae</taxon>
        <taxon>Rhizophora</taxon>
    </lineage>
</organism>
<sequence>MHCLPGYACLLFVQEFMHGKFLNIYVRLPVVSVDLL</sequence>
<proteinExistence type="predicted"/>
<dbReference type="EMBL" id="GGEC01072216">
    <property type="protein sequence ID" value="MBX52700.1"/>
    <property type="molecule type" value="Transcribed_RNA"/>
</dbReference>